<protein>
    <recommendedName>
        <fullName evidence="6">Integral membrane protein DUF95</fullName>
    </recommendedName>
</protein>
<dbReference type="Pfam" id="PF01944">
    <property type="entry name" value="SpoIIM"/>
    <property type="match status" value="1"/>
</dbReference>
<organism evidence="2 4">
    <name type="scientific">Staphylococcus delphini</name>
    <dbReference type="NCBI Taxonomy" id="53344"/>
    <lineage>
        <taxon>Bacteria</taxon>
        <taxon>Bacillati</taxon>
        <taxon>Bacillota</taxon>
        <taxon>Bacilli</taxon>
        <taxon>Bacillales</taxon>
        <taxon>Staphylococcaceae</taxon>
        <taxon>Staphylococcus</taxon>
        <taxon>Staphylococcus intermedius group</taxon>
    </lineage>
</organism>
<dbReference type="Proteomes" id="UP000266198">
    <property type="component" value="Unassembled WGS sequence"/>
</dbReference>
<dbReference type="InterPro" id="IPR002798">
    <property type="entry name" value="SpoIIM-like"/>
</dbReference>
<feature type="transmembrane region" description="Helical" evidence="1">
    <location>
        <begin position="12"/>
        <end position="32"/>
    </location>
</feature>
<keyword evidence="5" id="KW-1185">Reference proteome</keyword>
<comment type="caution">
    <text evidence="2">The sequence shown here is derived from an EMBL/GenBank/DDBJ whole genome shotgun (WGS) entry which is preliminary data.</text>
</comment>
<name>A0AAX0QV61_9STAP</name>
<dbReference type="EMBL" id="NIPK01000003">
    <property type="protein sequence ID" value="RIZ55538.1"/>
    <property type="molecule type" value="Genomic_DNA"/>
</dbReference>
<dbReference type="RefSeq" id="WP_096597147.1">
    <property type="nucleotide sequence ID" value="NZ_LR134263.1"/>
</dbReference>
<keyword evidence="1" id="KW-0472">Membrane</keyword>
<evidence type="ECO:0008006" key="6">
    <source>
        <dbReference type="Google" id="ProtNLM"/>
    </source>
</evidence>
<evidence type="ECO:0000313" key="4">
    <source>
        <dbReference type="Proteomes" id="UP000217473"/>
    </source>
</evidence>
<keyword evidence="1" id="KW-0812">Transmembrane</keyword>
<keyword evidence="1" id="KW-1133">Transmembrane helix</keyword>
<feature type="transmembrane region" description="Helical" evidence="1">
    <location>
        <begin position="102"/>
        <end position="131"/>
    </location>
</feature>
<accession>A0AAX0QV61</accession>
<evidence type="ECO:0000256" key="1">
    <source>
        <dbReference type="SAM" id="Phobius"/>
    </source>
</evidence>
<dbReference type="AlphaFoldDB" id="A0AAX0QV61"/>
<dbReference type="Proteomes" id="UP000217473">
    <property type="component" value="Unassembled WGS sequence"/>
</dbReference>
<gene>
    <name evidence="2" type="ORF">B5C07_07055</name>
    <name evidence="3" type="ORF">CDL68_02265</name>
</gene>
<feature type="transmembrane region" description="Helical" evidence="1">
    <location>
        <begin position="152"/>
        <end position="178"/>
    </location>
</feature>
<reference evidence="2 4" key="1">
    <citation type="journal article" date="2017" name="PLoS ONE">
        <title>Development of a real-time PCR for detection of Staphylococcus pseudintermedius using a novel automated comparison of whole-genome sequences.</title>
        <authorList>
            <person name="Verstappen K.M."/>
            <person name="Huijbregts L."/>
            <person name="Spaninks M."/>
            <person name="Wagenaar J.A."/>
            <person name="Fluit A.C."/>
            <person name="Duim B."/>
        </authorList>
    </citation>
    <scope>NUCLEOTIDE SEQUENCE [LARGE SCALE GENOMIC DNA]</scope>
    <source>
        <strain evidence="2 4">15S02591-1</strain>
    </source>
</reference>
<evidence type="ECO:0000313" key="3">
    <source>
        <dbReference type="EMBL" id="RIZ55538.1"/>
    </source>
</evidence>
<reference evidence="3 5" key="2">
    <citation type="submission" date="2017-06" db="EMBL/GenBank/DDBJ databases">
        <title>Identification of a new gene, sdsY, involved in staphylococcal internalization in non-professional phagocytic cells (NPPCs).</title>
        <authorList>
            <person name="Maali Y."/>
            <person name="Martins-Simoes P."/>
            <person name="Trouillet-Assant S."/>
            <person name="Laurent F."/>
            <person name="Diot A."/>
            <person name="Verhoeven P."/>
            <person name="Bouvard D."/>
            <person name="Vandenesch F."/>
            <person name="Bes M."/>
        </authorList>
    </citation>
    <scope>NUCLEOTIDE SEQUENCE [LARGE SCALE GENOMIC DNA]</scope>
    <source>
        <strain evidence="3 5">Heidy</strain>
    </source>
</reference>
<evidence type="ECO:0000313" key="2">
    <source>
        <dbReference type="EMBL" id="PCF50269.1"/>
    </source>
</evidence>
<sequence length="184" mass="21230">MVKHLIHRKFLIINSIFFIIVYFMLLVSSYYIRDSSIATDNMNLSPKKLVWIELFLHNLGLALLIVGVGIISFGFLSALIVILNFYLLYISFDYIFKISDDFFYGFLIISTHGILEILAMSLAFYLSTFSLRKLINNIYSFKKVRVESLTSFVKLILLMVALFLISSLIETFITPSILNHLLSM</sequence>
<evidence type="ECO:0000313" key="5">
    <source>
        <dbReference type="Proteomes" id="UP000266198"/>
    </source>
</evidence>
<proteinExistence type="predicted"/>
<dbReference type="EMBL" id="MWUR01000009">
    <property type="protein sequence ID" value="PCF50269.1"/>
    <property type="molecule type" value="Genomic_DNA"/>
</dbReference>